<dbReference type="RefSeq" id="WP_036087064.1">
    <property type="nucleotide sequence ID" value="NZ_CBCSHQ010000021.1"/>
</dbReference>
<dbReference type="InterPro" id="IPR013785">
    <property type="entry name" value="Aldolase_TIM"/>
</dbReference>
<dbReference type="InterPro" id="IPR031704">
    <property type="entry name" value="Glyco_hydro_36_N"/>
</dbReference>
<accession>A0A099W494</accession>
<keyword evidence="11" id="KW-1185">Reference proteome</keyword>
<dbReference type="PIRSF" id="PIRSF005536">
    <property type="entry name" value="Agal"/>
    <property type="match status" value="1"/>
</dbReference>
<dbReference type="GO" id="GO:0016052">
    <property type="term" value="P:carbohydrate catabolic process"/>
    <property type="evidence" value="ECO:0007669"/>
    <property type="project" value="InterPro"/>
</dbReference>
<evidence type="ECO:0000313" key="10">
    <source>
        <dbReference type="EMBL" id="KGL39842.1"/>
    </source>
</evidence>
<dbReference type="InterPro" id="IPR031705">
    <property type="entry name" value="Glyco_hydro_36_C"/>
</dbReference>
<protein>
    <recommendedName>
        <fullName evidence="2 5">Alpha-galactosidase</fullName>
        <ecNumber evidence="2 5">3.2.1.22</ecNumber>
    </recommendedName>
</protein>
<feature type="domain" description="Glycosyl hydrolase family 36 N-terminal" evidence="9">
    <location>
        <begin position="29"/>
        <end position="286"/>
    </location>
</feature>
<dbReference type="EC" id="3.2.1.22" evidence="2 5"/>
<dbReference type="InterPro" id="IPR013780">
    <property type="entry name" value="Glyco_hydro_b"/>
</dbReference>
<dbReference type="STRING" id="1552123.EP57_12335"/>
<dbReference type="Pfam" id="PF02065">
    <property type="entry name" value="Melibiase"/>
    <property type="match status" value="1"/>
</dbReference>
<evidence type="ECO:0000256" key="2">
    <source>
        <dbReference type="ARBA" id="ARBA00012755"/>
    </source>
</evidence>
<reference evidence="10 11" key="1">
    <citation type="submission" date="2014-05" db="EMBL/GenBank/DDBJ databases">
        <title>Novel Listeriaceae from food processing environments.</title>
        <authorList>
            <person name="den Bakker H.C."/>
        </authorList>
    </citation>
    <scope>NUCLEOTIDE SEQUENCE [LARGE SCALE GENOMIC DNA]</scope>
    <source>
        <strain evidence="10 11">FSL A5-0281</strain>
    </source>
</reference>
<dbReference type="Gene3D" id="3.20.20.70">
    <property type="entry name" value="Aldolase class I"/>
    <property type="match status" value="1"/>
</dbReference>
<dbReference type="Gene3D" id="2.60.40.1180">
    <property type="entry name" value="Golgi alpha-mannosidase II"/>
    <property type="match status" value="1"/>
</dbReference>
<feature type="binding site" evidence="7">
    <location>
        <begin position="367"/>
        <end position="368"/>
    </location>
    <ligand>
        <name>substrate</name>
    </ligand>
</feature>
<dbReference type="FunFam" id="3.20.20.70:FF:000118">
    <property type="entry name" value="Alpha-galactosidase"/>
    <property type="match status" value="1"/>
</dbReference>
<evidence type="ECO:0000259" key="9">
    <source>
        <dbReference type="Pfam" id="PF16875"/>
    </source>
</evidence>
<feature type="active site" description="Nucleophile" evidence="6">
    <location>
        <position position="479"/>
    </location>
</feature>
<feature type="binding site" evidence="7">
    <location>
        <position position="527"/>
    </location>
    <ligand>
        <name>substrate</name>
    </ligand>
</feature>
<evidence type="ECO:0000256" key="6">
    <source>
        <dbReference type="PIRSR" id="PIRSR005536-1"/>
    </source>
</evidence>
<dbReference type="InterPro" id="IPR050985">
    <property type="entry name" value="Alpha-glycosidase_related"/>
</dbReference>
<dbReference type="Pfam" id="PF16874">
    <property type="entry name" value="Glyco_hydro_36C"/>
    <property type="match status" value="1"/>
</dbReference>
<feature type="binding site" evidence="7">
    <location>
        <begin position="477"/>
        <end position="481"/>
    </location>
    <ligand>
        <name>substrate</name>
    </ligand>
</feature>
<dbReference type="OrthoDB" id="9758822at2"/>
<dbReference type="EMBL" id="JNFA01000025">
    <property type="protein sequence ID" value="KGL39842.1"/>
    <property type="molecule type" value="Genomic_DNA"/>
</dbReference>
<name>A0A099W494_9LIST</name>
<feature type="binding site" evidence="7">
    <location>
        <position position="444"/>
    </location>
    <ligand>
        <name>substrate</name>
    </ligand>
</feature>
<organism evidence="10 11">
    <name type="scientific">Listeria booriae</name>
    <dbReference type="NCBI Taxonomy" id="1552123"/>
    <lineage>
        <taxon>Bacteria</taxon>
        <taxon>Bacillati</taxon>
        <taxon>Bacillota</taxon>
        <taxon>Bacilli</taxon>
        <taxon>Bacillales</taxon>
        <taxon>Listeriaceae</taxon>
        <taxon>Listeria</taxon>
    </lineage>
</organism>
<dbReference type="GeneID" id="58718141"/>
<dbReference type="PANTHER" id="PTHR43053">
    <property type="entry name" value="GLYCOSIDASE FAMILY 31"/>
    <property type="match status" value="1"/>
</dbReference>
<dbReference type="CDD" id="cd14791">
    <property type="entry name" value="GH36"/>
    <property type="match status" value="1"/>
</dbReference>
<dbReference type="InterPro" id="IPR017853">
    <property type="entry name" value="GH"/>
</dbReference>
<keyword evidence="4 5" id="KW-0326">Glycosidase</keyword>
<proteinExistence type="inferred from homology"/>
<evidence type="ECO:0000256" key="4">
    <source>
        <dbReference type="ARBA" id="ARBA00023295"/>
    </source>
</evidence>
<dbReference type="GO" id="GO:0004557">
    <property type="term" value="F:alpha-galactosidase activity"/>
    <property type="evidence" value="ECO:0007669"/>
    <property type="project" value="UniProtKB-UniRule"/>
</dbReference>
<evidence type="ECO:0000256" key="3">
    <source>
        <dbReference type="ARBA" id="ARBA00022801"/>
    </source>
</evidence>
<comment type="similarity">
    <text evidence="5">Belongs to the glycosyl hydrolase.</text>
</comment>
<comment type="caution">
    <text evidence="10">The sequence shown here is derived from an EMBL/GenBank/DDBJ whole genome shotgun (WGS) entry which is preliminary data.</text>
</comment>
<dbReference type="PRINTS" id="PR00743">
    <property type="entry name" value="GLHYDRLASE36"/>
</dbReference>
<feature type="active site" description="Proton donor" evidence="6">
    <location>
        <position position="549"/>
    </location>
</feature>
<comment type="catalytic activity">
    <reaction evidence="1 5">
        <text>Hydrolysis of terminal, non-reducing alpha-D-galactose residues in alpha-D-galactosides, including galactose oligosaccharides, galactomannans and galactolipids.</text>
        <dbReference type="EC" id="3.2.1.22"/>
    </reaction>
</comment>
<dbReference type="PANTHER" id="PTHR43053:SF3">
    <property type="entry name" value="ALPHA-GALACTOSIDASE C-RELATED"/>
    <property type="match status" value="1"/>
</dbReference>
<evidence type="ECO:0000313" key="11">
    <source>
        <dbReference type="Proteomes" id="UP000029844"/>
    </source>
</evidence>
<evidence type="ECO:0000256" key="1">
    <source>
        <dbReference type="ARBA" id="ARBA00001255"/>
    </source>
</evidence>
<dbReference type="Proteomes" id="UP000029844">
    <property type="component" value="Unassembled WGS sequence"/>
</dbReference>
<feature type="domain" description="Glycosyl hydrolase family 36 C-terminal" evidence="8">
    <location>
        <begin position="651"/>
        <end position="725"/>
    </location>
</feature>
<evidence type="ECO:0000256" key="5">
    <source>
        <dbReference type="PIRNR" id="PIRNR005536"/>
    </source>
</evidence>
<dbReference type="Gene3D" id="2.70.98.60">
    <property type="entry name" value="alpha-galactosidase from lactobacil brevis"/>
    <property type="match status" value="1"/>
</dbReference>
<dbReference type="Pfam" id="PF16875">
    <property type="entry name" value="Glyco_hydro_36N"/>
    <property type="match status" value="1"/>
</dbReference>
<dbReference type="InterPro" id="IPR002252">
    <property type="entry name" value="Glyco_hydro_36"/>
</dbReference>
<sequence>MPIIFHEETGQFHLFNDDVSYVMELKEQFLVHVYWGERIRSFTQSDTYPKKDRSSFSPNPYRTNDATFSLDNALQEFPGFDSGDYREPAFEMTHPDGTKATQFKYASHTIYSGKKRLEGLPATYVLEDDEAQTLEITLADDIRGIRATLSYTIYRDRSAITKSVQYQNTSEHTIQLNRALSSCVDFDDAAFDLLQLPGAWAREKQIVKTPLAMGIHVLDSKRGASSTHQQPFIALLRKNTTEHHGDVYGFHFVYSGSFTIRTEVDTFSQTRVLVGINPHNFGWQLEPNAIFQTPEVVLVYAKNGLNDMSHTFHSLYTERLARGEHQLQERPVLINNWESTYFQFDEQKLLNLADGAKALGAELFVLDDGWFEARNDDTTSLGDWIVDRKKLPSGLVSLSSQIHERGLKFGLWFEPEMISEQSQLFKAHPDWHIHVDGYPTSLGRNQLVLDFSRQEVRAEIVRQMTEILDAVPIDYIKWDMNRNMTEIGSRGLTPQQQMELPHRYMLGLYEVIDYLTERYPHILFENCSGGGGRFDPGMAYYMPQSWASDNTDAIERIKIQYGTSLIFPPVMICAQLSESPNHQVGRITPLQTRADVAMSANFGIMLDLNKESQETLDAVQQDIAWYKKHRQLIQFGRFSRLISPYESNFAGWSFTAPNQEESLVFFFKILGAASEPFLRLQLRDLNPEYTYAIGDTTYSGEELMKFGLYLNPDISGDFQSKVLHLKRVVTKM</sequence>
<dbReference type="AlphaFoldDB" id="A0A099W494"/>
<keyword evidence="3 5" id="KW-0378">Hydrolase</keyword>
<evidence type="ECO:0000259" key="8">
    <source>
        <dbReference type="Pfam" id="PF16874"/>
    </source>
</evidence>
<dbReference type="InterPro" id="IPR038417">
    <property type="entry name" value="Alpga-gal_N_sf"/>
</dbReference>
<feature type="binding site" evidence="7">
    <location>
        <position position="200"/>
    </location>
    <ligand>
        <name>substrate</name>
    </ligand>
</feature>
<feature type="binding site" evidence="7">
    <location>
        <position position="549"/>
    </location>
    <ligand>
        <name>substrate</name>
    </ligand>
</feature>
<dbReference type="SUPFAM" id="SSF51445">
    <property type="entry name" value="(Trans)glycosidases"/>
    <property type="match status" value="1"/>
</dbReference>
<evidence type="ECO:0000256" key="7">
    <source>
        <dbReference type="PIRSR" id="PIRSR005536-2"/>
    </source>
</evidence>
<gene>
    <name evidence="10" type="ORF">EP57_12335</name>
</gene>
<dbReference type="eggNOG" id="COG3345">
    <property type="taxonomic scope" value="Bacteria"/>
</dbReference>